<sequence length="127" mass="14662">MNLNQMITDNTRQKELWKEMKIRGDMYKIKLINSIQGLENEVRNSTRCNTNKMNEIQQLLHTFPKMSKPINESEGIGNYNPQVLDVGSSQIKDEFSASFHNLEPSMGQEILKEVPRLKEWPHSSGKG</sequence>
<protein>
    <submittedName>
        <fullName evidence="1">Uncharacterized protein</fullName>
    </submittedName>
</protein>
<name>A0A9Q3P6S3_9BASI</name>
<dbReference type="Proteomes" id="UP000765509">
    <property type="component" value="Unassembled WGS sequence"/>
</dbReference>
<keyword evidence="2" id="KW-1185">Reference proteome</keyword>
<gene>
    <name evidence="1" type="ORF">O181_090279</name>
</gene>
<organism evidence="1 2">
    <name type="scientific">Austropuccinia psidii MF-1</name>
    <dbReference type="NCBI Taxonomy" id="1389203"/>
    <lineage>
        <taxon>Eukaryota</taxon>
        <taxon>Fungi</taxon>
        <taxon>Dikarya</taxon>
        <taxon>Basidiomycota</taxon>
        <taxon>Pucciniomycotina</taxon>
        <taxon>Pucciniomycetes</taxon>
        <taxon>Pucciniales</taxon>
        <taxon>Sphaerophragmiaceae</taxon>
        <taxon>Austropuccinia</taxon>
    </lineage>
</organism>
<reference evidence="1" key="1">
    <citation type="submission" date="2021-03" db="EMBL/GenBank/DDBJ databases">
        <title>Draft genome sequence of rust myrtle Austropuccinia psidii MF-1, a brazilian biotype.</title>
        <authorList>
            <person name="Quecine M.C."/>
            <person name="Pachon D.M.R."/>
            <person name="Bonatelli M.L."/>
            <person name="Correr F.H."/>
            <person name="Franceschini L.M."/>
            <person name="Leite T.F."/>
            <person name="Margarido G.R.A."/>
            <person name="Almeida C.A."/>
            <person name="Ferrarezi J.A."/>
            <person name="Labate C.A."/>
        </authorList>
    </citation>
    <scope>NUCLEOTIDE SEQUENCE</scope>
    <source>
        <strain evidence="1">MF-1</strain>
    </source>
</reference>
<dbReference type="EMBL" id="AVOT02056168">
    <property type="protein sequence ID" value="MBW0550564.1"/>
    <property type="molecule type" value="Genomic_DNA"/>
</dbReference>
<comment type="caution">
    <text evidence="1">The sequence shown here is derived from an EMBL/GenBank/DDBJ whole genome shotgun (WGS) entry which is preliminary data.</text>
</comment>
<proteinExistence type="predicted"/>
<dbReference type="AlphaFoldDB" id="A0A9Q3P6S3"/>
<evidence type="ECO:0000313" key="2">
    <source>
        <dbReference type="Proteomes" id="UP000765509"/>
    </source>
</evidence>
<accession>A0A9Q3P6S3</accession>
<evidence type="ECO:0000313" key="1">
    <source>
        <dbReference type="EMBL" id="MBW0550564.1"/>
    </source>
</evidence>